<dbReference type="Proteomes" id="UP001269375">
    <property type="component" value="Unassembled WGS sequence"/>
</dbReference>
<keyword evidence="3" id="KW-1185">Reference proteome</keyword>
<gene>
    <name evidence="2" type="ORF">QC825_14865</name>
</gene>
<sequence length="89" mass="10283">MTMRWECPHCDGPCRVRTSKQMHDDYRVAYLQCQNPMCGWCGKGEYIVTETTSPSGMPNAKYKGRLAEHVPYRLVSNAKPPRDMFRSQP</sequence>
<dbReference type="InterPro" id="IPR007684">
    <property type="entry name" value="Znf_Ogr/Delta"/>
</dbReference>
<evidence type="ECO:0000313" key="2">
    <source>
        <dbReference type="EMBL" id="MDR5897351.1"/>
    </source>
</evidence>
<evidence type="ECO:0000259" key="1">
    <source>
        <dbReference type="Pfam" id="PF04606"/>
    </source>
</evidence>
<proteinExistence type="predicted"/>
<protein>
    <submittedName>
        <fullName evidence="2">Ogr/Delta-like zinc finger family protein</fullName>
    </submittedName>
</protein>
<evidence type="ECO:0000313" key="3">
    <source>
        <dbReference type="Proteomes" id="UP001269375"/>
    </source>
</evidence>
<dbReference type="Pfam" id="PF04606">
    <property type="entry name" value="Ogr_Delta"/>
    <property type="match status" value="1"/>
</dbReference>
<reference evidence="2 3" key="1">
    <citation type="submission" date="2023-04" db="EMBL/GenBank/DDBJ databases">
        <title>A long-awaited taxogenomic arrangement of the family Halomonadaceae.</title>
        <authorList>
            <person name="De La Haba R."/>
            <person name="Chuvochina M."/>
            <person name="Wittouck S."/>
            <person name="Arahal D.R."/>
            <person name="Sanchez-Porro C."/>
            <person name="Hugenholtz P."/>
            <person name="Ventosa A."/>
        </authorList>
    </citation>
    <scope>NUCLEOTIDE SEQUENCE [LARGE SCALE GENOMIC DNA]</scope>
    <source>
        <strain evidence="2 3">DSM 22428</strain>
    </source>
</reference>
<organism evidence="2 3">
    <name type="scientific">Larsenimonas suaedae</name>
    <dbReference type="NCBI Taxonomy" id="1851019"/>
    <lineage>
        <taxon>Bacteria</taxon>
        <taxon>Pseudomonadati</taxon>
        <taxon>Pseudomonadota</taxon>
        <taxon>Gammaproteobacteria</taxon>
        <taxon>Oceanospirillales</taxon>
        <taxon>Halomonadaceae</taxon>
        <taxon>Larsenimonas</taxon>
    </lineage>
</organism>
<name>A0ABU1H0L0_9GAMM</name>
<dbReference type="RefSeq" id="WP_251594972.1">
    <property type="nucleotide sequence ID" value="NZ_JAMLJI010000004.1"/>
</dbReference>
<comment type="caution">
    <text evidence="2">The sequence shown here is derived from an EMBL/GenBank/DDBJ whole genome shotgun (WGS) entry which is preliminary data.</text>
</comment>
<accession>A0ABU1H0L0</accession>
<dbReference type="EMBL" id="JARWAO010000011">
    <property type="protein sequence ID" value="MDR5897351.1"/>
    <property type="molecule type" value="Genomic_DNA"/>
</dbReference>
<feature type="domain" description="Zinc finger Ogr/Delta-type" evidence="1">
    <location>
        <begin position="6"/>
        <end position="41"/>
    </location>
</feature>